<comment type="caution">
    <text evidence="3">The sequence shown here is derived from an EMBL/GenBank/DDBJ whole genome shotgun (WGS) entry which is preliminary data.</text>
</comment>
<feature type="domain" description="DUF7815" evidence="2">
    <location>
        <begin position="52"/>
        <end position="77"/>
    </location>
</feature>
<dbReference type="PANTHER" id="PTHR36308:SF1">
    <property type="entry name" value="DENTIN SIALOPHOSPHOPROTEIN-RELATED"/>
    <property type="match status" value="1"/>
</dbReference>
<name>A0A8J5R6V5_ZIZPA</name>
<evidence type="ECO:0000313" key="4">
    <source>
        <dbReference type="Proteomes" id="UP000729402"/>
    </source>
</evidence>
<feature type="compositionally biased region" description="Basic residues" evidence="1">
    <location>
        <begin position="796"/>
        <end position="811"/>
    </location>
</feature>
<feature type="compositionally biased region" description="Low complexity" evidence="1">
    <location>
        <begin position="813"/>
        <end position="826"/>
    </location>
</feature>
<keyword evidence="4" id="KW-1185">Reference proteome</keyword>
<feature type="region of interest" description="Disordered" evidence="1">
    <location>
        <begin position="711"/>
        <end position="849"/>
    </location>
</feature>
<reference evidence="3" key="1">
    <citation type="journal article" date="2021" name="bioRxiv">
        <title>Whole Genome Assembly and Annotation of Northern Wild Rice, Zizania palustris L., Supports a Whole Genome Duplication in the Zizania Genus.</title>
        <authorList>
            <person name="Haas M."/>
            <person name="Kono T."/>
            <person name="Macchietto M."/>
            <person name="Millas R."/>
            <person name="McGilp L."/>
            <person name="Shao M."/>
            <person name="Duquette J."/>
            <person name="Hirsch C.N."/>
            <person name="Kimball J."/>
        </authorList>
    </citation>
    <scope>NUCLEOTIDE SEQUENCE</scope>
    <source>
        <tissue evidence="3">Fresh leaf tissue</tissue>
    </source>
</reference>
<proteinExistence type="predicted"/>
<feature type="region of interest" description="Disordered" evidence="1">
    <location>
        <begin position="622"/>
        <end position="669"/>
    </location>
</feature>
<dbReference type="PANTHER" id="PTHR36308">
    <property type="entry name" value="DENTIN SIALOPHOSPHOPROTEIN-RELATED"/>
    <property type="match status" value="1"/>
</dbReference>
<dbReference type="OrthoDB" id="1904894at2759"/>
<dbReference type="InterPro" id="IPR056717">
    <property type="entry name" value="DUF7815"/>
</dbReference>
<accession>A0A8J5R6V5</accession>
<protein>
    <recommendedName>
        <fullName evidence="2">DUF7815 domain-containing protein</fullName>
    </recommendedName>
</protein>
<feature type="compositionally biased region" description="Polar residues" evidence="1">
    <location>
        <begin position="735"/>
        <end position="750"/>
    </location>
</feature>
<feature type="compositionally biased region" description="Basic and acidic residues" evidence="1">
    <location>
        <begin position="292"/>
        <end position="305"/>
    </location>
</feature>
<dbReference type="Pfam" id="PF25122">
    <property type="entry name" value="DUF7815"/>
    <property type="match status" value="1"/>
</dbReference>
<dbReference type="EMBL" id="JAAALK010000290">
    <property type="protein sequence ID" value="KAG8047621.1"/>
    <property type="molecule type" value="Genomic_DNA"/>
</dbReference>
<reference evidence="3" key="2">
    <citation type="submission" date="2021-02" db="EMBL/GenBank/DDBJ databases">
        <authorList>
            <person name="Kimball J.A."/>
            <person name="Haas M.W."/>
            <person name="Macchietto M."/>
            <person name="Kono T."/>
            <person name="Duquette J."/>
            <person name="Shao M."/>
        </authorList>
    </citation>
    <scope>NUCLEOTIDE SEQUENCE</scope>
    <source>
        <tissue evidence="3">Fresh leaf tissue</tissue>
    </source>
</reference>
<evidence type="ECO:0000313" key="3">
    <source>
        <dbReference type="EMBL" id="KAG8047621.1"/>
    </source>
</evidence>
<evidence type="ECO:0000259" key="2">
    <source>
        <dbReference type="Pfam" id="PF25122"/>
    </source>
</evidence>
<dbReference type="AlphaFoldDB" id="A0A8J5R6V5"/>
<feature type="compositionally biased region" description="Basic and acidic residues" evidence="1">
    <location>
        <begin position="725"/>
        <end position="734"/>
    </location>
</feature>
<gene>
    <name evidence="3" type="ORF">GUJ93_ZPchr0008g13041</name>
</gene>
<feature type="compositionally biased region" description="Polar residues" evidence="1">
    <location>
        <begin position="622"/>
        <end position="637"/>
    </location>
</feature>
<evidence type="ECO:0000256" key="1">
    <source>
        <dbReference type="SAM" id="MobiDB-lite"/>
    </source>
</evidence>
<dbReference type="Proteomes" id="UP000729402">
    <property type="component" value="Unassembled WGS sequence"/>
</dbReference>
<feature type="compositionally biased region" description="Polar residues" evidence="1">
    <location>
        <begin position="649"/>
        <end position="669"/>
    </location>
</feature>
<sequence>MEIPTAAIHRLQSAVREAASAPTSSPPPPFPSVANAVAAFDSRTVPSASLGLRCVRCGAAGGLLRGAESAVCVYCGSSRREEFGGIAFRDSVAYRWLLGSLGMDGSELVEFDNKSTDSSKTKEALKNDMVLSDLLDLKLTFLPENKETPGSTKSNEQPSSAYALNLSGVNLDSFFAERMENTTITTTPTQTRTVVQEKQSINNRSHNSSNLEMRTTSKGIYSTGMKTSSENTNQIEGTPEFANWDAGFQSASSESVIKDSKQFDLFNSNLTTKTANFPAPGTAVNPVVPNGNERDSRSTELEDSKDLATASGRLVKDGSDIGIFPEDSVAELPESSISKNSVQSDQLPVRGDTVVGIDEAFDDWQEFTGGSQGNLSSAEHMDEPIKSKPSEIKTIDTWPVSSMESSNVSGGPVDDWQAFTSSSGKVGYLVKPVEGSAGGQGGDLVKPVVETANIPFEHSSEVSPVDLWPVGNVKEPNSTKMLKETNDSFDDWQDFTTSGQAQGVPSNQVGGMTEVSHVTYKETDDVSWFTGVAREERKINLMNKSNIMLDDLQDFAGSDPAQHSSSNVGGEIMNLSFGQHGGTDTVQSWVGGSNKITTNTVTTNIENSFDIWQDFTTSGHQKENFSNFGKEMTSASSEPAKETDPLDSWLTSNSQECNSSKDVNRITDSSSGWQDFANFGQTQSMEIPGVVKEPSGAEPLDLWASSNSNELKNHEQINEDSDPFDDSHDFKNSHPLDTSLQVPSNASLDNPSPLKPDALHGLEFGSFAPPVPSQSQSDNRDNLDEANTVPSDEHLKRNRPSRRSRATRKSVHAQQNQQPLAQQNQQTRALVGWPGSRVNRGQPIQAPGG</sequence>
<organism evidence="3 4">
    <name type="scientific">Zizania palustris</name>
    <name type="common">Northern wild rice</name>
    <dbReference type="NCBI Taxonomy" id="103762"/>
    <lineage>
        <taxon>Eukaryota</taxon>
        <taxon>Viridiplantae</taxon>
        <taxon>Streptophyta</taxon>
        <taxon>Embryophyta</taxon>
        <taxon>Tracheophyta</taxon>
        <taxon>Spermatophyta</taxon>
        <taxon>Magnoliopsida</taxon>
        <taxon>Liliopsida</taxon>
        <taxon>Poales</taxon>
        <taxon>Poaceae</taxon>
        <taxon>BOP clade</taxon>
        <taxon>Oryzoideae</taxon>
        <taxon>Oryzeae</taxon>
        <taxon>Zizaniinae</taxon>
        <taxon>Zizania</taxon>
    </lineage>
</organism>
<feature type="region of interest" description="Disordered" evidence="1">
    <location>
        <begin position="277"/>
        <end position="305"/>
    </location>
</feature>